<accession>A0A645FWE8</accession>
<dbReference type="EMBL" id="VSSQ01065135">
    <property type="protein sequence ID" value="MPN17899.1"/>
    <property type="molecule type" value="Genomic_DNA"/>
</dbReference>
<evidence type="ECO:0000256" key="1">
    <source>
        <dbReference type="SAM" id="MobiDB-lite"/>
    </source>
</evidence>
<name>A0A645FWE8_9ZZZZ</name>
<evidence type="ECO:0000313" key="2">
    <source>
        <dbReference type="EMBL" id="MPN17899.1"/>
    </source>
</evidence>
<reference evidence="2" key="1">
    <citation type="submission" date="2019-08" db="EMBL/GenBank/DDBJ databases">
        <authorList>
            <person name="Kucharzyk K."/>
            <person name="Murdoch R.W."/>
            <person name="Higgins S."/>
            <person name="Loffler F."/>
        </authorList>
    </citation>
    <scope>NUCLEOTIDE SEQUENCE</scope>
</reference>
<sequence>MTETPAADQRSQRRNLESAGGQGPAAEQFFIKFERQRMIRRGDRNPSGIAAENAVRTRQNSRFQHQRSGADCGPAAAVETGAKNNGVIMTVHDFRSVFAFKILGNGEQCKRRHGESVPVPLRTNKFRIDQNSLIVI</sequence>
<gene>
    <name evidence="2" type="ORF">SDC9_165254</name>
</gene>
<organism evidence="2">
    <name type="scientific">bioreactor metagenome</name>
    <dbReference type="NCBI Taxonomy" id="1076179"/>
    <lineage>
        <taxon>unclassified sequences</taxon>
        <taxon>metagenomes</taxon>
        <taxon>ecological metagenomes</taxon>
    </lineage>
</organism>
<dbReference type="AlphaFoldDB" id="A0A645FWE8"/>
<comment type="caution">
    <text evidence="2">The sequence shown here is derived from an EMBL/GenBank/DDBJ whole genome shotgun (WGS) entry which is preliminary data.</text>
</comment>
<feature type="region of interest" description="Disordered" evidence="1">
    <location>
        <begin position="1"/>
        <end position="27"/>
    </location>
</feature>
<proteinExistence type="predicted"/>
<protein>
    <submittedName>
        <fullName evidence="2">Uncharacterized protein</fullName>
    </submittedName>
</protein>